<evidence type="ECO:0000313" key="2">
    <source>
        <dbReference type="EMBL" id="KKZ71059.1"/>
    </source>
</evidence>
<feature type="region of interest" description="Disordered" evidence="1">
    <location>
        <begin position="37"/>
        <end position="67"/>
    </location>
</feature>
<keyword evidence="3" id="KW-1185">Reference proteome</keyword>
<reference evidence="2 3" key="1">
    <citation type="submission" date="2015-05" db="EMBL/GenBank/DDBJ databases">
        <title>Draft Genome assembly of Streptomyces showdoensis.</title>
        <authorList>
            <person name="Thapa K.K."/>
            <person name="Metsa-Ketela M."/>
        </authorList>
    </citation>
    <scope>NUCLEOTIDE SEQUENCE [LARGE SCALE GENOMIC DNA]</scope>
    <source>
        <strain evidence="2 3">ATCC 15227</strain>
    </source>
</reference>
<dbReference type="Proteomes" id="UP000265325">
    <property type="component" value="Unassembled WGS sequence"/>
</dbReference>
<evidence type="ECO:0000256" key="1">
    <source>
        <dbReference type="SAM" id="MobiDB-lite"/>
    </source>
</evidence>
<proteinExistence type="predicted"/>
<dbReference type="AlphaFoldDB" id="A0A2P2GJM3"/>
<organism evidence="2 3">
    <name type="scientific">Streptomyces showdoensis</name>
    <dbReference type="NCBI Taxonomy" id="68268"/>
    <lineage>
        <taxon>Bacteria</taxon>
        <taxon>Bacillati</taxon>
        <taxon>Actinomycetota</taxon>
        <taxon>Actinomycetes</taxon>
        <taxon>Kitasatosporales</taxon>
        <taxon>Streptomycetaceae</taxon>
        <taxon>Streptomyces</taxon>
    </lineage>
</organism>
<sequence>MEDGDGTGDRTGWPAVIRGRRERDRFMEIAGPRVQYAGERDQQDARWKESNAEGRTEGPNAIRIARA</sequence>
<gene>
    <name evidence="2" type="ORF">VO63_25365</name>
</gene>
<feature type="compositionally biased region" description="Basic and acidic residues" evidence="1">
    <location>
        <begin position="38"/>
        <end position="56"/>
    </location>
</feature>
<comment type="caution">
    <text evidence="2">The sequence shown here is derived from an EMBL/GenBank/DDBJ whole genome shotgun (WGS) entry which is preliminary data.</text>
</comment>
<name>A0A2P2GJM3_STREW</name>
<protein>
    <submittedName>
        <fullName evidence="2">Uncharacterized protein</fullName>
    </submittedName>
</protein>
<evidence type="ECO:0000313" key="3">
    <source>
        <dbReference type="Proteomes" id="UP000265325"/>
    </source>
</evidence>
<dbReference type="EMBL" id="LAQS01000044">
    <property type="protein sequence ID" value="KKZ71059.1"/>
    <property type="molecule type" value="Genomic_DNA"/>
</dbReference>
<accession>A0A2P2GJM3</accession>